<dbReference type="InterPro" id="IPR000008">
    <property type="entry name" value="C2_dom"/>
</dbReference>
<dbReference type="SUPFAM" id="SSF49562">
    <property type="entry name" value="C2 domain (Calcium/lipid-binding domain, CaLB)"/>
    <property type="match status" value="1"/>
</dbReference>
<evidence type="ECO:0000313" key="4">
    <source>
        <dbReference type="EMBL" id="ORZ35897.1"/>
    </source>
</evidence>
<evidence type="ECO:0000313" key="5">
    <source>
        <dbReference type="Proteomes" id="UP000193411"/>
    </source>
</evidence>
<sequence>MTTQVPVAILTVTAIQARGLPKMDLMGDTDAFLKLSVDLSCKEAEALAHSQSKLAADEAAKAVPALFAKTQVADHALPVWHETFPFPIVDKAPKVLYVEAWDEDSGSKDDLIGTGMVDVPRILIEADAAAGAQTASGGSQEAKLAERQRVAIVWVPLVNPDGKNVGEVQIMIHYLPKSAIQRMSEKFSKSTDQFKNALTAKVVHYATDMATGSIKGYFKK</sequence>
<dbReference type="CDD" id="cd00030">
    <property type="entry name" value="C2"/>
    <property type="match status" value="1"/>
</dbReference>
<comment type="caution">
    <text evidence="4">The sequence shown here is derived from an EMBL/GenBank/DDBJ whole genome shotgun (WGS) entry which is preliminary data.</text>
</comment>
<evidence type="ECO:0000256" key="1">
    <source>
        <dbReference type="ARBA" id="ARBA00022723"/>
    </source>
</evidence>
<dbReference type="Gene3D" id="2.60.40.150">
    <property type="entry name" value="C2 domain"/>
    <property type="match status" value="1"/>
</dbReference>
<accession>A0A1Y2HMQ7</accession>
<evidence type="ECO:0000256" key="2">
    <source>
        <dbReference type="ARBA" id="ARBA00022837"/>
    </source>
</evidence>
<gene>
    <name evidence="4" type="ORF">BCR44DRAFT_126144</name>
</gene>
<dbReference type="Pfam" id="PF00168">
    <property type="entry name" value="C2"/>
    <property type="match status" value="2"/>
</dbReference>
<dbReference type="PANTHER" id="PTHR45911">
    <property type="entry name" value="C2 DOMAIN-CONTAINING PROTEIN"/>
    <property type="match status" value="1"/>
</dbReference>
<feature type="domain" description="C2" evidence="3">
    <location>
        <begin position="1"/>
        <end position="133"/>
    </location>
</feature>
<proteinExistence type="predicted"/>
<keyword evidence="2" id="KW-0106">Calcium</keyword>
<reference evidence="4 5" key="1">
    <citation type="submission" date="2016-07" db="EMBL/GenBank/DDBJ databases">
        <title>Pervasive Adenine N6-methylation of Active Genes in Fungi.</title>
        <authorList>
            <consortium name="DOE Joint Genome Institute"/>
            <person name="Mondo S.J."/>
            <person name="Dannebaum R.O."/>
            <person name="Kuo R.C."/>
            <person name="Labutti K."/>
            <person name="Haridas S."/>
            <person name="Kuo A."/>
            <person name="Salamov A."/>
            <person name="Ahrendt S.R."/>
            <person name="Lipzen A."/>
            <person name="Sullivan W."/>
            <person name="Andreopoulos W.B."/>
            <person name="Clum A."/>
            <person name="Lindquist E."/>
            <person name="Daum C."/>
            <person name="Ramamoorthy G.K."/>
            <person name="Gryganskyi A."/>
            <person name="Culley D."/>
            <person name="Magnuson J.K."/>
            <person name="James T.Y."/>
            <person name="O'Malley M.A."/>
            <person name="Stajich J.E."/>
            <person name="Spatafora J.W."/>
            <person name="Visel A."/>
            <person name="Grigoriev I.V."/>
        </authorList>
    </citation>
    <scope>NUCLEOTIDE SEQUENCE [LARGE SCALE GENOMIC DNA]</scope>
    <source>
        <strain evidence="4 5">PL171</strain>
    </source>
</reference>
<dbReference type="SMART" id="SM00239">
    <property type="entry name" value="C2"/>
    <property type="match status" value="1"/>
</dbReference>
<dbReference type="InterPro" id="IPR035892">
    <property type="entry name" value="C2_domain_sf"/>
</dbReference>
<dbReference type="GO" id="GO:0016020">
    <property type="term" value="C:membrane"/>
    <property type="evidence" value="ECO:0007669"/>
    <property type="project" value="TreeGrafter"/>
</dbReference>
<keyword evidence="5" id="KW-1185">Reference proteome</keyword>
<organism evidence="4 5">
    <name type="scientific">Catenaria anguillulae PL171</name>
    <dbReference type="NCBI Taxonomy" id="765915"/>
    <lineage>
        <taxon>Eukaryota</taxon>
        <taxon>Fungi</taxon>
        <taxon>Fungi incertae sedis</taxon>
        <taxon>Blastocladiomycota</taxon>
        <taxon>Blastocladiomycetes</taxon>
        <taxon>Blastocladiales</taxon>
        <taxon>Catenariaceae</taxon>
        <taxon>Catenaria</taxon>
    </lineage>
</organism>
<dbReference type="Proteomes" id="UP000193411">
    <property type="component" value="Unassembled WGS sequence"/>
</dbReference>
<dbReference type="PROSITE" id="PS50004">
    <property type="entry name" value="C2"/>
    <property type="match status" value="1"/>
</dbReference>
<dbReference type="EMBL" id="MCFL01000020">
    <property type="protein sequence ID" value="ORZ35897.1"/>
    <property type="molecule type" value="Genomic_DNA"/>
</dbReference>
<name>A0A1Y2HMQ7_9FUNG</name>
<keyword evidence="1" id="KW-0479">Metal-binding</keyword>
<dbReference type="OrthoDB" id="270970at2759"/>
<dbReference type="AlphaFoldDB" id="A0A1Y2HMQ7"/>
<dbReference type="PANTHER" id="PTHR45911:SF4">
    <property type="entry name" value="MULTIPLE C2 AND TRANSMEMBRANE DOMAIN-CONTAINING PROTEIN"/>
    <property type="match status" value="1"/>
</dbReference>
<dbReference type="GO" id="GO:0005509">
    <property type="term" value="F:calcium ion binding"/>
    <property type="evidence" value="ECO:0007669"/>
    <property type="project" value="TreeGrafter"/>
</dbReference>
<evidence type="ECO:0000259" key="3">
    <source>
        <dbReference type="PROSITE" id="PS50004"/>
    </source>
</evidence>
<dbReference type="STRING" id="765915.A0A1Y2HMQ7"/>
<protein>
    <submittedName>
        <fullName evidence="4">C2 domain-containing protein</fullName>
    </submittedName>
</protein>